<dbReference type="Proteomes" id="UP000015106">
    <property type="component" value="Chromosome 2"/>
</dbReference>
<evidence type="ECO:0000313" key="3">
    <source>
        <dbReference type="Proteomes" id="UP000015106"/>
    </source>
</evidence>
<keyword evidence="3" id="KW-1185">Reference proteome</keyword>
<feature type="region of interest" description="Disordered" evidence="1">
    <location>
        <begin position="146"/>
        <end position="200"/>
    </location>
</feature>
<sequence length="213" mass="21770">MPLARKSRMRPKVSPMAASPPTTTRAEDLTTGALPSTAPTTPNAASASVATATTTATRSLYPTMKPAASSGRRAPTEKARAEAAAAWTGLGSALSSSPPRLPSRSSCAISTSRWEQTDTNSPMAMLQAPASRPANPEITMARTSCFTAPTPSMSDAVDTSPSLAPSTAARSQLARPAKSTSESESMPPPPPRHIAPGFSASASLVSFTAMAGK</sequence>
<reference evidence="2" key="3">
    <citation type="submission" date="2022-06" db="UniProtKB">
        <authorList>
            <consortium name="EnsemblPlants"/>
        </authorList>
    </citation>
    <scope>IDENTIFICATION</scope>
</reference>
<feature type="compositionally biased region" description="Low complexity" evidence="1">
    <location>
        <begin position="33"/>
        <end position="57"/>
    </location>
</feature>
<feature type="compositionally biased region" description="Polar residues" evidence="1">
    <location>
        <begin position="107"/>
        <end position="122"/>
    </location>
</feature>
<reference evidence="2" key="2">
    <citation type="submission" date="2018-03" db="EMBL/GenBank/DDBJ databases">
        <title>The Triticum urartu genome reveals the dynamic nature of wheat genome evolution.</title>
        <authorList>
            <person name="Ling H."/>
            <person name="Ma B."/>
            <person name="Shi X."/>
            <person name="Liu H."/>
            <person name="Dong L."/>
            <person name="Sun H."/>
            <person name="Cao Y."/>
            <person name="Gao Q."/>
            <person name="Zheng S."/>
            <person name="Li Y."/>
            <person name="Yu Y."/>
            <person name="Du H."/>
            <person name="Qi M."/>
            <person name="Li Y."/>
            <person name="Yu H."/>
            <person name="Cui Y."/>
            <person name="Wang N."/>
            <person name="Chen C."/>
            <person name="Wu H."/>
            <person name="Zhao Y."/>
            <person name="Zhang J."/>
            <person name="Li Y."/>
            <person name="Zhou W."/>
            <person name="Zhang B."/>
            <person name="Hu W."/>
            <person name="Eijk M."/>
            <person name="Tang J."/>
            <person name="Witsenboer H."/>
            <person name="Zhao S."/>
            <person name="Li Z."/>
            <person name="Zhang A."/>
            <person name="Wang D."/>
            <person name="Liang C."/>
        </authorList>
    </citation>
    <scope>NUCLEOTIDE SEQUENCE [LARGE SCALE GENOMIC DNA]</scope>
    <source>
        <strain evidence="2">cv. G1812</strain>
    </source>
</reference>
<feature type="compositionally biased region" description="Basic residues" evidence="1">
    <location>
        <begin position="1"/>
        <end position="11"/>
    </location>
</feature>
<name>A0A8R7PM05_TRIUA</name>
<protein>
    <submittedName>
        <fullName evidence="2">Uncharacterized protein</fullName>
    </submittedName>
</protein>
<feature type="compositionally biased region" description="Low complexity" evidence="1">
    <location>
        <begin position="82"/>
        <end position="106"/>
    </location>
</feature>
<feature type="region of interest" description="Disordered" evidence="1">
    <location>
        <begin position="1"/>
        <end position="133"/>
    </location>
</feature>
<proteinExistence type="predicted"/>
<feature type="compositionally biased region" description="Polar residues" evidence="1">
    <location>
        <begin position="146"/>
        <end position="170"/>
    </location>
</feature>
<reference evidence="3" key="1">
    <citation type="journal article" date="2013" name="Nature">
        <title>Draft genome of the wheat A-genome progenitor Triticum urartu.</title>
        <authorList>
            <person name="Ling H.Q."/>
            <person name="Zhao S."/>
            <person name="Liu D."/>
            <person name="Wang J."/>
            <person name="Sun H."/>
            <person name="Zhang C."/>
            <person name="Fan H."/>
            <person name="Li D."/>
            <person name="Dong L."/>
            <person name="Tao Y."/>
            <person name="Gao C."/>
            <person name="Wu H."/>
            <person name="Li Y."/>
            <person name="Cui Y."/>
            <person name="Guo X."/>
            <person name="Zheng S."/>
            <person name="Wang B."/>
            <person name="Yu K."/>
            <person name="Liang Q."/>
            <person name="Yang W."/>
            <person name="Lou X."/>
            <person name="Chen J."/>
            <person name="Feng M."/>
            <person name="Jian J."/>
            <person name="Zhang X."/>
            <person name="Luo G."/>
            <person name="Jiang Y."/>
            <person name="Liu J."/>
            <person name="Wang Z."/>
            <person name="Sha Y."/>
            <person name="Zhang B."/>
            <person name="Wu H."/>
            <person name="Tang D."/>
            <person name="Shen Q."/>
            <person name="Xue P."/>
            <person name="Zou S."/>
            <person name="Wang X."/>
            <person name="Liu X."/>
            <person name="Wang F."/>
            <person name="Yang Y."/>
            <person name="An X."/>
            <person name="Dong Z."/>
            <person name="Zhang K."/>
            <person name="Zhang X."/>
            <person name="Luo M.C."/>
            <person name="Dvorak J."/>
            <person name="Tong Y."/>
            <person name="Wang J."/>
            <person name="Yang H."/>
            <person name="Li Z."/>
            <person name="Wang D."/>
            <person name="Zhang A."/>
            <person name="Wang J."/>
        </authorList>
    </citation>
    <scope>NUCLEOTIDE SEQUENCE</scope>
    <source>
        <strain evidence="3">cv. G1812</strain>
    </source>
</reference>
<evidence type="ECO:0000313" key="2">
    <source>
        <dbReference type="EnsemblPlants" id="TuG1812G0200006103.01.T01.cds273853"/>
    </source>
</evidence>
<evidence type="ECO:0000256" key="1">
    <source>
        <dbReference type="SAM" id="MobiDB-lite"/>
    </source>
</evidence>
<organism evidence="2 3">
    <name type="scientific">Triticum urartu</name>
    <name type="common">Red wild einkorn</name>
    <name type="synonym">Crithodium urartu</name>
    <dbReference type="NCBI Taxonomy" id="4572"/>
    <lineage>
        <taxon>Eukaryota</taxon>
        <taxon>Viridiplantae</taxon>
        <taxon>Streptophyta</taxon>
        <taxon>Embryophyta</taxon>
        <taxon>Tracheophyta</taxon>
        <taxon>Spermatophyta</taxon>
        <taxon>Magnoliopsida</taxon>
        <taxon>Liliopsida</taxon>
        <taxon>Poales</taxon>
        <taxon>Poaceae</taxon>
        <taxon>BOP clade</taxon>
        <taxon>Pooideae</taxon>
        <taxon>Triticodae</taxon>
        <taxon>Triticeae</taxon>
        <taxon>Triticinae</taxon>
        <taxon>Triticum</taxon>
    </lineage>
</organism>
<accession>A0A8R7PM05</accession>
<dbReference type="EnsemblPlants" id="TuG1812G0200006103.01.T01">
    <property type="protein sequence ID" value="TuG1812G0200006103.01.T01.cds273853"/>
    <property type="gene ID" value="TuG1812G0200006103.01"/>
</dbReference>
<dbReference type="AlphaFoldDB" id="A0A8R7PM05"/>
<dbReference type="Gramene" id="TuG1812G0200006103.01.T01">
    <property type="protein sequence ID" value="TuG1812G0200006103.01.T01.cds273853"/>
    <property type="gene ID" value="TuG1812G0200006103.01"/>
</dbReference>